<feature type="transmembrane region" description="Helical" evidence="8">
    <location>
        <begin position="97"/>
        <end position="116"/>
    </location>
</feature>
<dbReference type="AlphaFoldDB" id="A0A0R2CKB1"/>
<organism evidence="10 11">
    <name type="scientific">Liquorilactobacillus vini DSM 20605</name>
    <dbReference type="NCBI Taxonomy" id="1133569"/>
    <lineage>
        <taxon>Bacteria</taxon>
        <taxon>Bacillati</taxon>
        <taxon>Bacillota</taxon>
        <taxon>Bacilli</taxon>
        <taxon>Lactobacillales</taxon>
        <taxon>Lactobacillaceae</taxon>
        <taxon>Liquorilactobacillus</taxon>
    </lineage>
</organism>
<dbReference type="PANTHER" id="PTHR30614">
    <property type="entry name" value="MEMBRANE COMPONENT OF AMINO ACID ABC TRANSPORTER"/>
    <property type="match status" value="1"/>
</dbReference>
<dbReference type="SUPFAM" id="SSF161098">
    <property type="entry name" value="MetI-like"/>
    <property type="match status" value="1"/>
</dbReference>
<dbReference type="InterPro" id="IPR035906">
    <property type="entry name" value="MetI-like_sf"/>
</dbReference>
<dbReference type="GO" id="GO:0043190">
    <property type="term" value="C:ATP-binding cassette (ABC) transporter complex"/>
    <property type="evidence" value="ECO:0007669"/>
    <property type="project" value="InterPro"/>
</dbReference>
<evidence type="ECO:0000313" key="11">
    <source>
        <dbReference type="Proteomes" id="UP000051576"/>
    </source>
</evidence>
<protein>
    <submittedName>
        <fullName evidence="10">Polar amino acid ABC transporter inner membrane subunit</fullName>
    </submittedName>
</protein>
<dbReference type="EMBL" id="AYYX01000025">
    <property type="protein sequence ID" value="KRM88684.1"/>
    <property type="molecule type" value="Genomic_DNA"/>
</dbReference>
<dbReference type="InterPro" id="IPR010065">
    <property type="entry name" value="AA_ABC_transptr_permease_3TM"/>
</dbReference>
<keyword evidence="6 8" id="KW-1133">Transmembrane helix</keyword>
<keyword evidence="5" id="KW-0029">Amino-acid transport</keyword>
<reference evidence="10 11" key="1">
    <citation type="journal article" date="2015" name="Genome Announc.">
        <title>Expanding the biotechnology potential of lactobacilli through comparative genomics of 213 strains and associated genera.</title>
        <authorList>
            <person name="Sun Z."/>
            <person name="Harris H.M."/>
            <person name="McCann A."/>
            <person name="Guo C."/>
            <person name="Argimon S."/>
            <person name="Zhang W."/>
            <person name="Yang X."/>
            <person name="Jeffery I.B."/>
            <person name="Cooney J.C."/>
            <person name="Kagawa T.F."/>
            <person name="Liu W."/>
            <person name="Song Y."/>
            <person name="Salvetti E."/>
            <person name="Wrobel A."/>
            <person name="Rasinkangas P."/>
            <person name="Parkhill J."/>
            <person name="Rea M.C."/>
            <person name="O'Sullivan O."/>
            <person name="Ritari J."/>
            <person name="Douillard F.P."/>
            <person name="Paul Ross R."/>
            <person name="Yang R."/>
            <person name="Briner A.E."/>
            <person name="Felis G.E."/>
            <person name="de Vos W.M."/>
            <person name="Barrangou R."/>
            <person name="Klaenhammer T.R."/>
            <person name="Caufield P.W."/>
            <person name="Cui Y."/>
            <person name="Zhang H."/>
            <person name="O'Toole P.W."/>
        </authorList>
    </citation>
    <scope>NUCLEOTIDE SEQUENCE [LARGE SCALE GENOMIC DNA]</scope>
    <source>
        <strain evidence="10 11">DSM 20605</strain>
    </source>
</reference>
<evidence type="ECO:0000256" key="7">
    <source>
        <dbReference type="ARBA" id="ARBA00023136"/>
    </source>
</evidence>
<evidence type="ECO:0000256" key="8">
    <source>
        <dbReference type="RuleBase" id="RU363032"/>
    </source>
</evidence>
<evidence type="ECO:0000256" key="1">
    <source>
        <dbReference type="ARBA" id="ARBA00004651"/>
    </source>
</evidence>
<dbReference type="CDD" id="cd06261">
    <property type="entry name" value="TM_PBP2"/>
    <property type="match status" value="1"/>
</dbReference>
<dbReference type="PANTHER" id="PTHR30614:SF0">
    <property type="entry name" value="L-CYSTINE TRANSPORT SYSTEM PERMEASE PROTEIN TCYL"/>
    <property type="match status" value="1"/>
</dbReference>
<dbReference type="InterPro" id="IPR043429">
    <property type="entry name" value="ArtM/GltK/GlnP/TcyL/YhdX-like"/>
</dbReference>
<dbReference type="STRING" id="1133569.FD21_GL000940"/>
<comment type="similarity">
    <text evidence="8">Belongs to the binding-protein-dependent transport system permease family.</text>
</comment>
<name>A0A0R2CKB1_9LACO</name>
<feature type="transmembrane region" description="Helical" evidence="8">
    <location>
        <begin position="20"/>
        <end position="43"/>
    </location>
</feature>
<evidence type="ECO:0000313" key="10">
    <source>
        <dbReference type="EMBL" id="KRM88684.1"/>
    </source>
</evidence>
<feature type="transmembrane region" description="Helical" evidence="8">
    <location>
        <begin position="55"/>
        <end position="77"/>
    </location>
</feature>
<comment type="caution">
    <text evidence="10">The sequence shown here is derived from an EMBL/GenBank/DDBJ whole genome shotgun (WGS) entry which is preliminary data.</text>
</comment>
<dbReference type="RefSeq" id="WP_010581412.1">
    <property type="nucleotide sequence ID" value="NZ_AHYZ01000189.1"/>
</dbReference>
<gene>
    <name evidence="10" type="ORF">FD21_GL000940</name>
</gene>
<dbReference type="NCBIfam" id="TIGR01726">
    <property type="entry name" value="HEQRo_perm_3TM"/>
    <property type="match status" value="1"/>
</dbReference>
<comment type="subcellular location">
    <subcellularLocation>
        <location evidence="1 8">Cell membrane</location>
        <topology evidence="1 8">Multi-pass membrane protein</topology>
    </subcellularLocation>
</comment>
<keyword evidence="3" id="KW-1003">Cell membrane</keyword>
<dbReference type="Proteomes" id="UP000051576">
    <property type="component" value="Unassembled WGS sequence"/>
</dbReference>
<dbReference type="eggNOG" id="COG0765">
    <property type="taxonomic scope" value="Bacteria"/>
</dbReference>
<accession>A0A0R2CKB1</accession>
<dbReference type="PATRIC" id="fig|1133569.4.peg.1048"/>
<dbReference type="GO" id="GO:0022857">
    <property type="term" value="F:transmembrane transporter activity"/>
    <property type="evidence" value="ECO:0007669"/>
    <property type="project" value="InterPro"/>
</dbReference>
<dbReference type="OrthoDB" id="9805999at2"/>
<keyword evidence="11" id="KW-1185">Reference proteome</keyword>
<evidence type="ECO:0000256" key="5">
    <source>
        <dbReference type="ARBA" id="ARBA00022970"/>
    </source>
</evidence>
<feature type="transmembrane region" description="Helical" evidence="8">
    <location>
        <begin position="202"/>
        <end position="220"/>
    </location>
</feature>
<dbReference type="InterPro" id="IPR000515">
    <property type="entry name" value="MetI-like"/>
</dbReference>
<evidence type="ECO:0000259" key="9">
    <source>
        <dbReference type="PROSITE" id="PS50928"/>
    </source>
</evidence>
<feature type="transmembrane region" description="Helical" evidence="8">
    <location>
        <begin position="163"/>
        <end position="182"/>
    </location>
</feature>
<evidence type="ECO:0000256" key="6">
    <source>
        <dbReference type="ARBA" id="ARBA00022989"/>
    </source>
</evidence>
<sequence>MDLKWKDAFVTLGPSLLQGVVVVLQATFFGFILATIIGLLVAICRLSKHKPLRAIFVVLVEIIRGTPLLVQLFYIYYVIPILLDGLLKALGSGSANIQFSALSAGIAGLAINYGAYISEVFRSAILTIDTGQKESGLALGFTEQQVLRKIIIPQALRNSIPVLGNYLVMMIKDTSLLAVISVSELLLRTQTYASQTFETVESYTMLAVVYLILSLPLSHLMKMIENKFHIVR</sequence>
<dbReference type="GO" id="GO:0006865">
    <property type="term" value="P:amino acid transport"/>
    <property type="evidence" value="ECO:0007669"/>
    <property type="project" value="UniProtKB-KW"/>
</dbReference>
<evidence type="ECO:0000256" key="4">
    <source>
        <dbReference type="ARBA" id="ARBA00022692"/>
    </source>
</evidence>
<keyword evidence="2 8" id="KW-0813">Transport</keyword>
<proteinExistence type="inferred from homology"/>
<dbReference type="Gene3D" id="1.10.3720.10">
    <property type="entry name" value="MetI-like"/>
    <property type="match status" value="1"/>
</dbReference>
<feature type="domain" description="ABC transmembrane type-1" evidence="9">
    <location>
        <begin position="16"/>
        <end position="221"/>
    </location>
</feature>
<evidence type="ECO:0000256" key="3">
    <source>
        <dbReference type="ARBA" id="ARBA00022475"/>
    </source>
</evidence>
<dbReference type="PROSITE" id="PS50928">
    <property type="entry name" value="ABC_TM1"/>
    <property type="match status" value="1"/>
</dbReference>
<evidence type="ECO:0000256" key="2">
    <source>
        <dbReference type="ARBA" id="ARBA00022448"/>
    </source>
</evidence>
<dbReference type="Pfam" id="PF00528">
    <property type="entry name" value="BPD_transp_1"/>
    <property type="match status" value="1"/>
</dbReference>
<keyword evidence="4 8" id="KW-0812">Transmembrane</keyword>
<keyword evidence="7 8" id="KW-0472">Membrane</keyword>